<dbReference type="Pfam" id="PF17131">
    <property type="entry name" value="LolA_like"/>
    <property type="match status" value="1"/>
</dbReference>
<dbReference type="AlphaFoldDB" id="A0A6B0Y563"/>
<dbReference type="InterPro" id="IPR033399">
    <property type="entry name" value="TP_0789-like"/>
</dbReference>
<comment type="caution">
    <text evidence="2">The sequence shown here is derived from an EMBL/GenBank/DDBJ whole genome shotgun (WGS) entry which is preliminary data.</text>
</comment>
<keyword evidence="2" id="KW-0449">Lipoprotein</keyword>
<dbReference type="CDD" id="cd16329">
    <property type="entry name" value="LolA_like"/>
    <property type="match status" value="1"/>
</dbReference>
<name>A0A6B0Y563_9RHOB</name>
<feature type="non-terminal residue" evidence="2">
    <location>
        <position position="1"/>
    </location>
</feature>
<sequence length="72" mass="8376">VKVEFYDRRNAHLKTMVAEGYKQYLGRFWRAGKLTMTNHLTGKSTDLLWSDYEFGTDLDAGDFTSAALRRVR</sequence>
<evidence type="ECO:0000313" key="2">
    <source>
        <dbReference type="EMBL" id="MXY34859.1"/>
    </source>
</evidence>
<evidence type="ECO:0000259" key="1">
    <source>
        <dbReference type="Pfam" id="PF17131"/>
    </source>
</evidence>
<dbReference type="EMBL" id="VXRY01000509">
    <property type="protein sequence ID" value="MXY34859.1"/>
    <property type="molecule type" value="Genomic_DNA"/>
</dbReference>
<protein>
    <submittedName>
        <fullName evidence="2">Outer membrane lipoprotein-sorting protein</fullName>
    </submittedName>
</protein>
<accession>A0A6B0Y563</accession>
<organism evidence="2">
    <name type="scientific">Boseongicola sp. SB0664_bin_43</name>
    <dbReference type="NCBI Taxonomy" id="2604844"/>
    <lineage>
        <taxon>Bacteria</taxon>
        <taxon>Pseudomonadati</taxon>
        <taxon>Pseudomonadota</taxon>
        <taxon>Alphaproteobacteria</taxon>
        <taxon>Rhodobacterales</taxon>
        <taxon>Paracoccaceae</taxon>
        <taxon>Boseongicola</taxon>
    </lineage>
</organism>
<gene>
    <name evidence="2" type="ORF">F4Y60_12400</name>
</gene>
<feature type="domain" description="Uncharacterized protein TP-0789" evidence="1">
    <location>
        <begin position="1"/>
        <end position="70"/>
    </location>
</feature>
<proteinExistence type="predicted"/>
<reference evidence="2" key="1">
    <citation type="submission" date="2019-09" db="EMBL/GenBank/DDBJ databases">
        <title>Characterisation of the sponge microbiome using genome-centric metagenomics.</title>
        <authorList>
            <person name="Engelberts J.P."/>
            <person name="Robbins S.J."/>
            <person name="De Goeij J.M."/>
            <person name="Aranda M."/>
            <person name="Bell S.C."/>
            <person name="Webster N.S."/>
        </authorList>
    </citation>
    <scope>NUCLEOTIDE SEQUENCE</scope>
    <source>
        <strain evidence="2">SB0664_bin_43</strain>
    </source>
</reference>
<dbReference type="Gene3D" id="2.50.20.10">
    <property type="entry name" value="Lipoprotein localisation LolA/LolB/LppX"/>
    <property type="match status" value="1"/>
</dbReference>